<dbReference type="SUPFAM" id="SSF52540">
    <property type="entry name" value="P-loop containing nucleoside triphosphate hydrolases"/>
    <property type="match status" value="1"/>
</dbReference>
<feature type="transmembrane region" description="Helical" evidence="1">
    <location>
        <begin position="425"/>
        <end position="449"/>
    </location>
</feature>
<dbReference type="Proteomes" id="UP000588491">
    <property type="component" value="Unassembled WGS sequence"/>
</dbReference>
<reference evidence="4 5" key="1">
    <citation type="submission" date="2020-04" db="EMBL/GenBank/DDBJ databases">
        <title>Bacillus sp. UniB3 isolated from commercial digestive syrup.</title>
        <authorList>
            <person name="Thorat V."/>
            <person name="Kirdat K."/>
            <person name="Tiwarekar B."/>
            <person name="Yadav A."/>
        </authorList>
    </citation>
    <scope>NUCLEOTIDE SEQUENCE [LARGE SCALE GENOMIC DNA]</scope>
    <source>
        <strain evidence="4 5">UniB3</strain>
    </source>
</reference>
<feature type="domain" description="Nucleoside transporter/FeoB GTPase Gate" evidence="3">
    <location>
        <begin position="262"/>
        <end position="356"/>
    </location>
</feature>
<feature type="domain" description="G" evidence="2">
    <location>
        <begin position="12"/>
        <end position="115"/>
    </location>
</feature>
<dbReference type="RefSeq" id="WP_169188683.1">
    <property type="nucleotide sequence ID" value="NZ_JABBPK010000001.1"/>
</dbReference>
<dbReference type="PANTHER" id="PTHR43185:SF1">
    <property type="entry name" value="FE(2+) TRANSPORTER FEOB"/>
    <property type="match status" value="1"/>
</dbReference>
<evidence type="ECO:0000256" key="1">
    <source>
        <dbReference type="SAM" id="Phobius"/>
    </source>
</evidence>
<feature type="transmembrane region" description="Helical" evidence="1">
    <location>
        <begin position="528"/>
        <end position="549"/>
    </location>
</feature>
<dbReference type="GO" id="GO:0005525">
    <property type="term" value="F:GTP binding"/>
    <property type="evidence" value="ECO:0007669"/>
    <property type="project" value="InterPro"/>
</dbReference>
<dbReference type="GO" id="GO:0015093">
    <property type="term" value="F:ferrous iron transmembrane transporter activity"/>
    <property type="evidence" value="ECO:0007669"/>
    <property type="project" value="TreeGrafter"/>
</dbReference>
<feature type="domain" description="Nucleoside transporter/FeoB GTPase Gate" evidence="3">
    <location>
        <begin position="420"/>
        <end position="521"/>
    </location>
</feature>
<keyword evidence="1" id="KW-1133">Transmembrane helix</keyword>
<keyword evidence="1" id="KW-0812">Transmembrane</keyword>
<dbReference type="GO" id="GO:0005886">
    <property type="term" value="C:plasma membrane"/>
    <property type="evidence" value="ECO:0007669"/>
    <property type="project" value="TreeGrafter"/>
</dbReference>
<evidence type="ECO:0000313" key="5">
    <source>
        <dbReference type="Proteomes" id="UP000588491"/>
    </source>
</evidence>
<gene>
    <name evidence="4" type="ORF">HHU08_13700</name>
</gene>
<feature type="transmembrane region" description="Helical" evidence="1">
    <location>
        <begin position="493"/>
        <end position="516"/>
    </location>
</feature>
<feature type="transmembrane region" description="Helical" evidence="1">
    <location>
        <begin position="197"/>
        <end position="217"/>
    </location>
</feature>
<sequence length="553" mass="62433">MLANESIHDNNIVIIGFESSGKTTLFSKLSGKKRTDEANVKGSTVHIASASYGNGYLKDMPGINQTDSFTQRIVKEEIIKATTVFIVVRGTHFIEELEKLYPLIENTTKKIVLFVTFSDKMSTDGKQLLLKQITTKKLPIFITDTRHLNNDIKELVLECVNEEESIKPSQLKELLNLSISNMEPPSLFFERKYMGTFIAFICLFAMFVIPVILAYNISNFVQPLADTYFIDKIKTLFSDTPRIVQMIFIDDYGLLSLGMYSFIWAFPVVLLISCSKALTEETGLKDRIIDTIEPAIEKIGLTGRDIAPIITGFGCNVVAVFQSRSCHSCSRTQCISFISFGSACSYQIGATLSIFNTAHAPWLFLPYISFLLLGGILHNRLWFKNQKIQEHNFMRKAFIQKPSLKNFIYQVKVDLLQFIKQAMPIFLIICIIAGLLQYFHIISYLAIIFNPLLTLFQLPTDAATTLAFSIIRKDGILLINEGNGALFSVLSNFQLFILVFLASTLTSCIVTLSTIWRELGFRQARNIISRQLITSILVALSLLVIHQLFQYSL</sequence>
<dbReference type="Gene3D" id="3.40.50.300">
    <property type="entry name" value="P-loop containing nucleotide triphosphate hydrolases"/>
    <property type="match status" value="1"/>
</dbReference>
<dbReference type="PANTHER" id="PTHR43185">
    <property type="entry name" value="FERROUS IRON TRANSPORT PROTEIN B"/>
    <property type="match status" value="1"/>
</dbReference>
<proteinExistence type="predicted"/>
<evidence type="ECO:0000259" key="2">
    <source>
        <dbReference type="Pfam" id="PF01926"/>
    </source>
</evidence>
<organism evidence="4 5">
    <name type="scientific">Niallia alba</name>
    <dbReference type="NCBI Taxonomy" id="2729105"/>
    <lineage>
        <taxon>Bacteria</taxon>
        <taxon>Bacillati</taxon>
        <taxon>Bacillota</taxon>
        <taxon>Bacilli</taxon>
        <taxon>Bacillales</taxon>
        <taxon>Bacillaceae</taxon>
        <taxon>Niallia</taxon>
    </lineage>
</organism>
<protein>
    <submittedName>
        <fullName evidence="4">Ferrous iron transporter B</fullName>
    </submittedName>
</protein>
<feature type="transmembrane region" description="Helical" evidence="1">
    <location>
        <begin position="252"/>
        <end position="272"/>
    </location>
</feature>
<dbReference type="InterPro" id="IPR050860">
    <property type="entry name" value="FeoB_GTPase"/>
</dbReference>
<evidence type="ECO:0000313" key="4">
    <source>
        <dbReference type="EMBL" id="NMO78040.1"/>
    </source>
</evidence>
<dbReference type="InterPro" id="IPR006073">
    <property type="entry name" value="GTP-bd"/>
</dbReference>
<feature type="transmembrane region" description="Helical" evidence="1">
    <location>
        <begin position="361"/>
        <end position="383"/>
    </location>
</feature>
<evidence type="ECO:0000259" key="3">
    <source>
        <dbReference type="Pfam" id="PF07670"/>
    </source>
</evidence>
<dbReference type="AlphaFoldDB" id="A0A7Y0K991"/>
<dbReference type="InterPro" id="IPR027417">
    <property type="entry name" value="P-loop_NTPase"/>
</dbReference>
<keyword evidence="5" id="KW-1185">Reference proteome</keyword>
<dbReference type="Pfam" id="PF07670">
    <property type="entry name" value="Gate"/>
    <property type="match status" value="2"/>
</dbReference>
<dbReference type="InterPro" id="IPR011642">
    <property type="entry name" value="Gate_dom"/>
</dbReference>
<keyword evidence="1" id="KW-0472">Membrane</keyword>
<dbReference type="Pfam" id="PF01926">
    <property type="entry name" value="MMR_HSR1"/>
    <property type="match status" value="1"/>
</dbReference>
<accession>A0A7Y0K991</accession>
<name>A0A7Y0K991_9BACI</name>
<comment type="caution">
    <text evidence="4">The sequence shown here is derived from an EMBL/GenBank/DDBJ whole genome shotgun (WGS) entry which is preliminary data.</text>
</comment>
<dbReference type="EMBL" id="JABBPK010000001">
    <property type="protein sequence ID" value="NMO78040.1"/>
    <property type="molecule type" value="Genomic_DNA"/>
</dbReference>